<feature type="signal peptide" evidence="7">
    <location>
        <begin position="1"/>
        <end position="23"/>
    </location>
</feature>
<feature type="chain" id="PRO_5023102440" description="Thiol:disulfide interchange protein" evidence="7">
    <location>
        <begin position="24"/>
        <end position="289"/>
    </location>
</feature>
<evidence type="ECO:0000313" key="10">
    <source>
        <dbReference type="EMBL" id="KAA1141946.1"/>
    </source>
</evidence>
<evidence type="ECO:0000256" key="5">
    <source>
        <dbReference type="ARBA" id="ARBA00023157"/>
    </source>
</evidence>
<keyword evidence="6 7" id="KW-0676">Redox-active center</keyword>
<dbReference type="InterPro" id="IPR036249">
    <property type="entry name" value="Thioredoxin-like_sf"/>
</dbReference>
<evidence type="ECO:0000256" key="1">
    <source>
        <dbReference type="ARBA" id="ARBA00004418"/>
    </source>
</evidence>
<comment type="similarity">
    <text evidence="2 7">Belongs to the thioredoxin family. DsbC subfamily.</text>
</comment>
<dbReference type="CDD" id="cd03020">
    <property type="entry name" value="DsbA_DsbC_DsbG"/>
    <property type="match status" value="1"/>
</dbReference>
<dbReference type="Pfam" id="PF10411">
    <property type="entry name" value="DsbC_N"/>
    <property type="match status" value="1"/>
</dbReference>
<evidence type="ECO:0000256" key="7">
    <source>
        <dbReference type="RuleBase" id="RU364038"/>
    </source>
</evidence>
<proteinExistence type="inferred from homology"/>
<evidence type="ECO:0000256" key="3">
    <source>
        <dbReference type="ARBA" id="ARBA00022729"/>
    </source>
</evidence>
<comment type="caution">
    <text evidence="10">The sequence shown here is derived from an EMBL/GenBank/DDBJ whole genome shotgun (WGS) entry which is preliminary data.</text>
</comment>
<evidence type="ECO:0000259" key="8">
    <source>
        <dbReference type="Pfam" id="PF10411"/>
    </source>
</evidence>
<sequence length="289" mass="31500">MNFKKATVTAALMMSMGCGFAHAQNDQKGTNAANAAPTEMSVKEAQDKLSASFSALNINSFKESPISGIFEVQTGGNTIYFYPPKDDKKGVLIFGEMFDESGKNLTAESKMAGLSDSLKSLPLNSAITIGPKNAPVVYEFTDPDCPYCHSYDNWIQTYSKEHPVQRKLIFFNNPGHPLALAKMKHVICSDDKEAAYRYVFSEELPHNPDGANALQMEKQAALKTCKEADEVLSKHAEIIKATGVNGTPAFLFNVDAKPNLIVGFDQSKIAEAILNMEKAVATQTNKSSK</sequence>
<dbReference type="InterPro" id="IPR012336">
    <property type="entry name" value="Thioredoxin-like_fold"/>
</dbReference>
<dbReference type="InterPro" id="IPR018950">
    <property type="entry name" value="DiS-bond_isomerase_DsbC/G_N"/>
</dbReference>
<organism evidence="10 11">
    <name type="scientific">Citrobacter portucalensis</name>
    <dbReference type="NCBI Taxonomy" id="1639133"/>
    <lineage>
        <taxon>Bacteria</taxon>
        <taxon>Pseudomonadati</taxon>
        <taxon>Pseudomonadota</taxon>
        <taxon>Gammaproteobacteria</taxon>
        <taxon>Enterobacterales</taxon>
        <taxon>Enterobacteriaceae</taxon>
        <taxon>Citrobacter</taxon>
        <taxon>Citrobacter freundii complex</taxon>
    </lineage>
</organism>
<evidence type="ECO:0000313" key="11">
    <source>
        <dbReference type="Proteomes" id="UP000323297"/>
    </source>
</evidence>
<dbReference type="Pfam" id="PF13462">
    <property type="entry name" value="Thioredoxin_4"/>
    <property type="match status" value="1"/>
</dbReference>
<feature type="domain" description="Disulphide bond isomerase DsbC/G N-terminal" evidence="8">
    <location>
        <begin position="39"/>
        <end position="107"/>
    </location>
</feature>
<dbReference type="SUPFAM" id="SSF52833">
    <property type="entry name" value="Thioredoxin-like"/>
    <property type="match status" value="1"/>
</dbReference>
<keyword evidence="5" id="KW-1015">Disulfide bond</keyword>
<accession>A0A5B0SV15</accession>
<dbReference type="InterPro" id="IPR033954">
    <property type="entry name" value="DiS-bond_Isoase_DsbC/G"/>
</dbReference>
<keyword evidence="4 7" id="KW-0574">Periplasm</keyword>
<dbReference type="PANTHER" id="PTHR35272:SF3">
    <property type="entry name" value="THIOL:DISULFIDE INTERCHANGE PROTEIN DSBC"/>
    <property type="match status" value="1"/>
</dbReference>
<dbReference type="GO" id="GO:0042597">
    <property type="term" value="C:periplasmic space"/>
    <property type="evidence" value="ECO:0007669"/>
    <property type="project" value="UniProtKB-SubCell"/>
</dbReference>
<gene>
    <name evidence="10" type="ORF">D3H66_19425</name>
</gene>
<evidence type="ECO:0000256" key="2">
    <source>
        <dbReference type="ARBA" id="ARBA00009813"/>
    </source>
</evidence>
<dbReference type="Proteomes" id="UP000323297">
    <property type="component" value="Unassembled WGS sequence"/>
</dbReference>
<dbReference type="AlphaFoldDB" id="A0A5B0SV15"/>
<dbReference type="PANTHER" id="PTHR35272">
    <property type="entry name" value="THIOL:DISULFIDE INTERCHANGE PROTEIN DSBC-RELATED"/>
    <property type="match status" value="1"/>
</dbReference>
<dbReference type="RefSeq" id="WP_149608086.1">
    <property type="nucleotide sequence ID" value="NZ_VTZD01000024.1"/>
</dbReference>
<protein>
    <recommendedName>
        <fullName evidence="7">Thiol:disulfide interchange protein</fullName>
    </recommendedName>
</protein>
<evidence type="ECO:0000256" key="4">
    <source>
        <dbReference type="ARBA" id="ARBA00022764"/>
    </source>
</evidence>
<dbReference type="PROSITE" id="PS51257">
    <property type="entry name" value="PROKAR_LIPOPROTEIN"/>
    <property type="match status" value="1"/>
</dbReference>
<keyword evidence="3 7" id="KW-0732">Signal</keyword>
<comment type="function">
    <text evidence="7">Required for disulfide bond formation in some periplasmic proteins. Acts by transferring its disulfide bond to other proteins and is reduced in the process.</text>
</comment>
<dbReference type="InterPro" id="IPR051470">
    <property type="entry name" value="Thiol:disulfide_interchange"/>
</dbReference>
<dbReference type="InterPro" id="IPR009094">
    <property type="entry name" value="DiS-bond_isomerase_DsbC/G_N_sf"/>
</dbReference>
<evidence type="ECO:0000256" key="6">
    <source>
        <dbReference type="ARBA" id="ARBA00023284"/>
    </source>
</evidence>
<name>A0A5B0SV15_9ENTR</name>
<dbReference type="SUPFAM" id="SSF54423">
    <property type="entry name" value="DsbC/DsbG N-terminal domain-like"/>
    <property type="match status" value="1"/>
</dbReference>
<dbReference type="EMBL" id="VTZD01000024">
    <property type="protein sequence ID" value="KAA1141946.1"/>
    <property type="molecule type" value="Genomic_DNA"/>
</dbReference>
<evidence type="ECO:0000259" key="9">
    <source>
        <dbReference type="Pfam" id="PF13462"/>
    </source>
</evidence>
<dbReference type="Gene3D" id="3.40.30.10">
    <property type="entry name" value="Glutaredoxin"/>
    <property type="match status" value="1"/>
</dbReference>
<feature type="domain" description="Thioredoxin-like fold" evidence="9">
    <location>
        <begin position="126"/>
        <end position="253"/>
    </location>
</feature>
<reference evidence="10 11" key="1">
    <citation type="submission" date="2019-08" db="EMBL/GenBank/DDBJ databases">
        <title>Draft genome sequence of Citrobacter portucalensis strain isolated from green turtle.</title>
        <authorList>
            <person name="Fernandes M.R."/>
            <person name="Sellera F.P."/>
            <person name="Goldeberg D.W."/>
            <person name="Costa D.C."/>
            <person name="Lincopan N."/>
        </authorList>
    </citation>
    <scope>NUCLEOTIDE SEQUENCE [LARGE SCALE GENOMIC DNA]</scope>
    <source>
        <strain evidence="10 11">TV06</strain>
    </source>
</reference>
<comment type="subcellular location">
    <subcellularLocation>
        <location evidence="1 7">Periplasm</location>
    </subcellularLocation>
</comment>